<feature type="region of interest" description="Disordered" evidence="2">
    <location>
        <begin position="31"/>
        <end position="58"/>
    </location>
</feature>
<evidence type="ECO:0000256" key="1">
    <source>
        <dbReference type="SAM" id="Coils"/>
    </source>
</evidence>
<dbReference type="PANTHER" id="PTHR19327">
    <property type="entry name" value="GOLGIN"/>
    <property type="match status" value="1"/>
</dbReference>
<sequence>SDADITLRTEAQRRSASLESELARVQAELGTQAQSLKRERDAAIQGSQDSERKLSDTRSLLETKMGALREEVASLTKAKTAMDATQAHEADELARTKETLATTEAALADTKARLQEAQKAAEERAATLVRQHENKSRETAAVSDKRASQVAELRTEVTALLAQNSDLKNRVTATLQQAEASRVELGAQVQGVQQQLNQARLENQAKQADCERTERSLVLAREAADAHQASLRGEISNLRDALAASETALAQNQDDAAEAREGFEYRISSLEEQLRTAKTDASVAAEEYQQQRAEMGDRLSVLEVEMAENDESSRDTINMLETELDETREVVDEQKEAYAGLEEQLRGTRERLEQLKALLDNTQREAGDAGSAAAKKEQDLEKSVSTLSASLSAEKAERQKTAEALKGREQEVHQMSQNISSLVHERDRLVASLRNAEMSYAALQERTTAQLQDNTDEMTLSLGQMEAKLRRTRDALDAAHAEHQSVTDRLGINAVQLRAVSDERDVALDAERKATHQLNVATDALEQLRASSSEAALTAERQLNEAKAGAKDMQARLTKELDTARAALRESEAREGTLAQRLQTTEETLKRDLTTVEEELASARESHSVYVAEQENEEQSLRARLTDLERDVARLEQARDQAIDIAQKREAETVQCYSALDQMQGELADAEASAGEVQRKNKEAMQDADARLESLLREREALASEVVTVRTELEDLRVQVQTVSHEKDAWAESFQQKEASVQSIVADLKSQLAARSTQLSEVQAQRATLRTELSDVSAKMTETRTVTDAELENAAIMVAEAEAANRAAQDAAESLEAELARAKADAEEVRQERDALSEELVQTKSGMVGVQRELETQVAESGASHNQMRDRIVALTGELEQHEAEIGQLYAIKHDLEGAVDAGAGALQALREEADRTSQDKEERINALGEALSTTRASLDASSATIESLNGRVAELEAEAEEMGERVAVTVSNAETAVKQLEDACADKTSTQKQLSKHVAVLQESNAQFSTQLRQSQTLLSVVQQQRRQLQNSNKDLQQRLESTLSERATNSFISTGGPASPPPAGSSQRLGSVLSSIREEYALRIRTLRKEIDALSEENKTLNDNLKVSLGCSDSLRTDLMARIDMASADMPSNLSEEADLKREIAELKRQLSHSMASGDTSSLARSQAEGTTPTSAQVVRLKEDLREERRKRRDETAQYQAELRRVQQSVSVENQRLEAELKASRQKLTLSQSPSLARSSRSSALSTRRVELLESRLAALQRFTTKLRQFVNEKGLGHIAPQPELDAAVAMSPVVRPSATRTSPLNTRSTLRMSQHMPSSPTPQGAGQM</sequence>
<reference evidence="3 4" key="1">
    <citation type="journal article" date="2018" name="PLoS ONE">
        <title>The draft genome of Kipferlia bialata reveals reductive genome evolution in fornicate parasites.</title>
        <authorList>
            <person name="Tanifuji G."/>
            <person name="Takabayashi S."/>
            <person name="Kume K."/>
            <person name="Takagi M."/>
            <person name="Nakayama T."/>
            <person name="Kamikawa R."/>
            <person name="Inagaki Y."/>
            <person name="Hashimoto T."/>
        </authorList>
    </citation>
    <scope>NUCLEOTIDE SEQUENCE [LARGE SCALE GENOMIC DNA]</scope>
    <source>
        <strain evidence="3">NY0173</strain>
    </source>
</reference>
<proteinExistence type="predicted"/>
<dbReference type="EMBL" id="BDIP01000955">
    <property type="protein sequence ID" value="GIQ83185.1"/>
    <property type="molecule type" value="Genomic_DNA"/>
</dbReference>
<feature type="region of interest" description="Disordered" evidence="2">
    <location>
        <begin position="1051"/>
        <end position="1072"/>
    </location>
</feature>
<feature type="compositionally biased region" description="Basic and acidic residues" evidence="2">
    <location>
        <begin position="49"/>
        <end position="58"/>
    </location>
</feature>
<feature type="coiled-coil region" evidence="1">
    <location>
        <begin position="1020"/>
        <end position="1047"/>
    </location>
</feature>
<protein>
    <submittedName>
        <fullName evidence="3">Uncharacterized protein</fullName>
    </submittedName>
</protein>
<feature type="region of interest" description="Disordered" evidence="2">
    <location>
        <begin position="363"/>
        <end position="396"/>
    </location>
</feature>
<feature type="coiled-coil region" evidence="1">
    <location>
        <begin position="536"/>
        <end position="719"/>
    </location>
</feature>
<dbReference type="PANTHER" id="PTHR19327:SF0">
    <property type="entry name" value="GOLGIN SUBFAMILY A MEMBER 4"/>
    <property type="match status" value="1"/>
</dbReference>
<feature type="coiled-coil region" evidence="1">
    <location>
        <begin position="93"/>
        <end position="216"/>
    </location>
</feature>
<feature type="compositionally biased region" description="Basic and acidic residues" evidence="2">
    <location>
        <begin position="1182"/>
        <end position="1198"/>
    </location>
</feature>
<feature type="coiled-coil region" evidence="1">
    <location>
        <begin position="759"/>
        <end position="966"/>
    </location>
</feature>
<keyword evidence="1" id="KW-0175">Coiled coil</keyword>
<feature type="region of interest" description="Disordered" evidence="2">
    <location>
        <begin position="1297"/>
        <end position="1331"/>
    </location>
</feature>
<feature type="coiled-coil region" evidence="1">
    <location>
        <begin position="1079"/>
        <end position="1106"/>
    </location>
</feature>
<organism evidence="3 4">
    <name type="scientific">Kipferlia bialata</name>
    <dbReference type="NCBI Taxonomy" id="797122"/>
    <lineage>
        <taxon>Eukaryota</taxon>
        <taxon>Metamonada</taxon>
        <taxon>Carpediemonas-like organisms</taxon>
        <taxon>Kipferlia</taxon>
    </lineage>
</organism>
<gene>
    <name evidence="3" type="ORF">KIPB_004462</name>
</gene>
<evidence type="ECO:0000313" key="3">
    <source>
        <dbReference type="EMBL" id="GIQ83185.1"/>
    </source>
</evidence>
<name>A0A9K3CW14_9EUKA</name>
<evidence type="ECO:0000313" key="4">
    <source>
        <dbReference type="Proteomes" id="UP000265618"/>
    </source>
</evidence>
<dbReference type="Proteomes" id="UP000265618">
    <property type="component" value="Unassembled WGS sequence"/>
</dbReference>
<feature type="coiled-coil region" evidence="1">
    <location>
        <begin position="426"/>
        <end position="482"/>
    </location>
</feature>
<feature type="compositionally biased region" description="Polar residues" evidence="2">
    <location>
        <begin position="1154"/>
        <end position="1179"/>
    </location>
</feature>
<dbReference type="Gene3D" id="1.10.287.1490">
    <property type="match status" value="1"/>
</dbReference>
<feature type="region of interest" description="Disordered" evidence="2">
    <location>
        <begin position="1226"/>
        <end position="1248"/>
    </location>
</feature>
<feature type="region of interest" description="Disordered" evidence="2">
    <location>
        <begin position="1152"/>
        <end position="1200"/>
    </location>
</feature>
<feature type="non-terminal residue" evidence="3">
    <location>
        <position position="1331"/>
    </location>
</feature>
<dbReference type="Gene3D" id="1.20.5.340">
    <property type="match status" value="1"/>
</dbReference>
<keyword evidence="4" id="KW-1185">Reference proteome</keyword>
<feature type="compositionally biased region" description="Polar residues" evidence="2">
    <location>
        <begin position="1301"/>
        <end position="1331"/>
    </location>
</feature>
<comment type="caution">
    <text evidence="3">The sequence shown here is derived from an EMBL/GenBank/DDBJ whole genome shotgun (WGS) entry which is preliminary data.</text>
</comment>
<feature type="compositionally biased region" description="Low complexity" evidence="2">
    <location>
        <begin position="1231"/>
        <end position="1248"/>
    </location>
</feature>
<accession>A0A9K3CW14</accession>
<evidence type="ECO:0000256" key="2">
    <source>
        <dbReference type="SAM" id="MobiDB-lite"/>
    </source>
</evidence>